<dbReference type="Proteomes" id="UP000886653">
    <property type="component" value="Unassembled WGS sequence"/>
</dbReference>
<accession>A0A9P6NKC5</accession>
<gene>
    <name evidence="2" type="ORF">CROQUDRAFT_656478</name>
</gene>
<evidence type="ECO:0000313" key="3">
    <source>
        <dbReference type="Proteomes" id="UP000886653"/>
    </source>
</evidence>
<dbReference type="Gene3D" id="2.80.10.50">
    <property type="match status" value="1"/>
</dbReference>
<protein>
    <submittedName>
        <fullName evidence="2">Uncharacterized protein</fullName>
    </submittedName>
</protein>
<dbReference type="EMBL" id="MU167251">
    <property type="protein sequence ID" value="KAG0147192.1"/>
    <property type="molecule type" value="Genomic_DNA"/>
</dbReference>
<feature type="region of interest" description="Disordered" evidence="1">
    <location>
        <begin position="213"/>
        <end position="248"/>
    </location>
</feature>
<reference evidence="2" key="1">
    <citation type="submission" date="2013-11" db="EMBL/GenBank/DDBJ databases">
        <title>Genome sequence of the fusiform rust pathogen reveals effectors for host alternation and coevolution with pine.</title>
        <authorList>
            <consortium name="DOE Joint Genome Institute"/>
            <person name="Smith K."/>
            <person name="Pendleton A."/>
            <person name="Kubisiak T."/>
            <person name="Anderson C."/>
            <person name="Salamov A."/>
            <person name="Aerts A."/>
            <person name="Riley R."/>
            <person name="Clum A."/>
            <person name="Lindquist E."/>
            <person name="Ence D."/>
            <person name="Campbell M."/>
            <person name="Kronenberg Z."/>
            <person name="Feau N."/>
            <person name="Dhillon B."/>
            <person name="Hamelin R."/>
            <person name="Burleigh J."/>
            <person name="Smith J."/>
            <person name="Yandell M."/>
            <person name="Nelson C."/>
            <person name="Grigoriev I."/>
            <person name="Davis J."/>
        </authorList>
    </citation>
    <scope>NUCLEOTIDE SEQUENCE</scope>
    <source>
        <strain evidence="2">G11</strain>
    </source>
</reference>
<keyword evidence="3" id="KW-1185">Reference proteome</keyword>
<dbReference type="AlphaFoldDB" id="A0A9P6NKC5"/>
<feature type="compositionally biased region" description="Low complexity" evidence="1">
    <location>
        <begin position="213"/>
        <end position="229"/>
    </location>
</feature>
<name>A0A9P6NKC5_9BASI</name>
<organism evidence="2 3">
    <name type="scientific">Cronartium quercuum f. sp. fusiforme G11</name>
    <dbReference type="NCBI Taxonomy" id="708437"/>
    <lineage>
        <taxon>Eukaryota</taxon>
        <taxon>Fungi</taxon>
        <taxon>Dikarya</taxon>
        <taxon>Basidiomycota</taxon>
        <taxon>Pucciniomycotina</taxon>
        <taxon>Pucciniomycetes</taxon>
        <taxon>Pucciniales</taxon>
        <taxon>Coleosporiaceae</taxon>
        <taxon>Cronartium</taxon>
    </lineage>
</organism>
<proteinExistence type="predicted"/>
<evidence type="ECO:0000313" key="2">
    <source>
        <dbReference type="EMBL" id="KAG0147192.1"/>
    </source>
</evidence>
<evidence type="ECO:0000256" key="1">
    <source>
        <dbReference type="SAM" id="MobiDB-lite"/>
    </source>
</evidence>
<dbReference type="InterPro" id="IPR035992">
    <property type="entry name" value="Ricin_B-like_lectins"/>
</dbReference>
<sequence>MATQEPDPPSDHNLPPPPSYAEARLLTVQPSQAGIPHPFESSHHLPEGLFMIRNRSSAKVLDVRGGCVEVGSEVIAYEPKRPTLQDGQLLHRRNNQLFFLDWHGCLCAANSCLRVDVQNFALVLSSPQPISSSPSNSSHPPPQFRYDPRTRTISVHFFHDPTYSGTTLEQIHSVDYLLELQPRSRLEQPPPSASTLNKLSEWLPFAKSAPSSFSSSHSPASTSTSQTPFVPSSDPSLVHADPELDDDPEPWRAVKVVSVAPGWREKFPSSGTPEARKWLTRQWDIATIVCQTRREYEATASQASALDLSNLDSDPASLNHGVLAELGGVLGELGNEISRALGRST</sequence>
<dbReference type="SUPFAM" id="SSF50370">
    <property type="entry name" value="Ricin B-like lectins"/>
    <property type="match status" value="1"/>
</dbReference>
<comment type="caution">
    <text evidence="2">The sequence shown here is derived from an EMBL/GenBank/DDBJ whole genome shotgun (WGS) entry which is preliminary data.</text>
</comment>
<dbReference type="OrthoDB" id="9895617at2759"/>